<name>A0AAW3MFX0_9BACL</name>
<dbReference type="RefSeq" id="WP_058713302.1">
    <property type="nucleotide sequence ID" value="NZ_LDQV01000013.1"/>
</dbReference>
<evidence type="ECO:0000256" key="1">
    <source>
        <dbReference type="SAM" id="MobiDB-lite"/>
    </source>
</evidence>
<dbReference type="InterPro" id="IPR025062">
    <property type="entry name" value="DUF4003"/>
</dbReference>
<evidence type="ECO:0000313" key="3">
    <source>
        <dbReference type="Proteomes" id="UP000072605"/>
    </source>
</evidence>
<reference evidence="2 3" key="1">
    <citation type="journal article" date="2016" name="Front. Microbiol.">
        <title>Genomic Resource of Rice Seed Associated Bacteria.</title>
        <authorList>
            <person name="Midha S."/>
            <person name="Bansal K."/>
            <person name="Sharma S."/>
            <person name="Kumar N."/>
            <person name="Patil P.P."/>
            <person name="Chaudhry V."/>
            <person name="Patil P.B."/>
        </authorList>
    </citation>
    <scope>NUCLEOTIDE SEQUENCE [LARGE SCALE GENOMIC DNA]</scope>
    <source>
        <strain evidence="2 3">RSA11</strain>
    </source>
</reference>
<evidence type="ECO:0008006" key="4">
    <source>
        <dbReference type="Google" id="ProtNLM"/>
    </source>
</evidence>
<sequence>MEIATTFLRQLDHIGPEFRTYQDGILIELAFDRTIGTEQVSASVLLETADDLKIRLRTQATQALLLASKIHAFDAHTPSRIAEMMSIHGYFKSHRLSHPLNAYSTALFISRLTPQDAVLERTVQLYTRLKKQHRFIVSPLLISFVYFHATTRGELDELASRIETVYQRLKRRFGRAQQTYVVALIFALLPEDDWDRYIAQVEASRKIHRKHHVPLSFHGMLALLGDPNVHTSSLERMAEALRSDLHFKYRKDLVYLTAIRLYLSQQTILQQLFPSSILPPDGADAIPFLLFPVDLTDTSHATDGGIDGGFDGGGDGGGGGE</sequence>
<comment type="caution">
    <text evidence="2">The sequence shown here is derived from an EMBL/GenBank/DDBJ whole genome shotgun (WGS) entry which is preliminary data.</text>
</comment>
<organism evidence="2 3">
    <name type="scientific">Exiguobacterium indicum</name>
    <dbReference type="NCBI Taxonomy" id="296995"/>
    <lineage>
        <taxon>Bacteria</taxon>
        <taxon>Bacillati</taxon>
        <taxon>Bacillota</taxon>
        <taxon>Bacilli</taxon>
        <taxon>Bacillales</taxon>
        <taxon>Bacillales Family XII. Incertae Sedis</taxon>
        <taxon>Exiguobacterium</taxon>
    </lineage>
</organism>
<gene>
    <name evidence="2" type="ORF">RSA11_05210</name>
</gene>
<evidence type="ECO:0000313" key="2">
    <source>
        <dbReference type="EMBL" id="KTR27600.1"/>
    </source>
</evidence>
<accession>A0AAW3MFX0</accession>
<dbReference type="EMBL" id="LDQV01000013">
    <property type="protein sequence ID" value="KTR27600.1"/>
    <property type="molecule type" value="Genomic_DNA"/>
</dbReference>
<feature type="compositionally biased region" description="Gly residues" evidence="1">
    <location>
        <begin position="305"/>
        <end position="321"/>
    </location>
</feature>
<proteinExistence type="predicted"/>
<feature type="region of interest" description="Disordered" evidence="1">
    <location>
        <begin position="302"/>
        <end position="321"/>
    </location>
</feature>
<dbReference type="AlphaFoldDB" id="A0AAW3MFX0"/>
<dbReference type="Proteomes" id="UP000072605">
    <property type="component" value="Unassembled WGS sequence"/>
</dbReference>
<dbReference type="Pfam" id="PF13170">
    <property type="entry name" value="DUF4003"/>
    <property type="match status" value="1"/>
</dbReference>
<protein>
    <recommendedName>
        <fullName evidence="4">DUF4003 domain-containing protein</fullName>
    </recommendedName>
</protein>